<protein>
    <recommendedName>
        <fullName evidence="3">AhpC/TSA family protein</fullName>
    </recommendedName>
</protein>
<dbReference type="RefSeq" id="WP_248865221.1">
    <property type="nucleotide sequence ID" value="NZ_CP086322.1"/>
</dbReference>
<keyword evidence="2" id="KW-1185">Reference proteome</keyword>
<evidence type="ECO:0000313" key="2">
    <source>
        <dbReference type="Proteomes" id="UP000830115"/>
    </source>
</evidence>
<sequence>MASRARVRAPELIGKGGWLNTGNNDLTLSDLRGRIVILDFWKSCTL</sequence>
<dbReference type="InterPro" id="IPR036249">
    <property type="entry name" value="Thioredoxin-like_sf"/>
</dbReference>
<reference evidence="1" key="1">
    <citation type="submission" date="2021-10" db="EMBL/GenBank/DDBJ databases">
        <title>Streptomyces nigrumlapis sp.nov.,an antimicrobial producing actinobacterium isolated from Black Gobi rocks.</title>
        <authorList>
            <person name="Wen Y."/>
            <person name="Zhang W."/>
            <person name="Liu X.G."/>
        </authorList>
    </citation>
    <scope>NUCLEOTIDE SEQUENCE</scope>
    <source>
        <strain evidence="1">ST13-2-2</strain>
    </source>
</reference>
<organism evidence="1 2">
    <name type="scientific">Streptomyces halobius</name>
    <dbReference type="NCBI Taxonomy" id="2879846"/>
    <lineage>
        <taxon>Bacteria</taxon>
        <taxon>Bacillati</taxon>
        <taxon>Actinomycetota</taxon>
        <taxon>Actinomycetes</taxon>
        <taxon>Kitasatosporales</taxon>
        <taxon>Streptomycetaceae</taxon>
        <taxon>Streptomyces</taxon>
    </lineage>
</organism>
<gene>
    <name evidence="1" type="ORF">K9S39_23035</name>
</gene>
<proteinExistence type="predicted"/>
<dbReference type="EMBL" id="CP086322">
    <property type="protein sequence ID" value="UQA94350.1"/>
    <property type="molecule type" value="Genomic_DNA"/>
</dbReference>
<accession>A0ABY4M9H4</accession>
<dbReference type="Proteomes" id="UP000830115">
    <property type="component" value="Chromosome"/>
</dbReference>
<name>A0ABY4M9H4_9ACTN</name>
<dbReference type="SUPFAM" id="SSF52833">
    <property type="entry name" value="Thioredoxin-like"/>
    <property type="match status" value="1"/>
</dbReference>
<evidence type="ECO:0008006" key="3">
    <source>
        <dbReference type="Google" id="ProtNLM"/>
    </source>
</evidence>
<dbReference type="Gene3D" id="3.40.30.10">
    <property type="entry name" value="Glutaredoxin"/>
    <property type="match status" value="1"/>
</dbReference>
<evidence type="ECO:0000313" key="1">
    <source>
        <dbReference type="EMBL" id="UQA94350.1"/>
    </source>
</evidence>